<evidence type="ECO:0000313" key="3">
    <source>
        <dbReference type="Proteomes" id="UP000521379"/>
    </source>
</evidence>
<comment type="caution">
    <text evidence="2">The sequence shown here is derived from an EMBL/GenBank/DDBJ whole genome shotgun (WGS) entry which is preliminary data.</text>
</comment>
<evidence type="ECO:0000313" key="2">
    <source>
        <dbReference type="EMBL" id="NKE09194.1"/>
    </source>
</evidence>
<organism evidence="2 3">
    <name type="scientific">Kocuria subflava</name>
    <dbReference type="NCBI Taxonomy" id="1736139"/>
    <lineage>
        <taxon>Bacteria</taxon>
        <taxon>Bacillati</taxon>
        <taxon>Actinomycetota</taxon>
        <taxon>Actinomycetes</taxon>
        <taxon>Micrococcales</taxon>
        <taxon>Micrococcaceae</taxon>
        <taxon>Kocuria</taxon>
    </lineage>
</organism>
<dbReference type="Proteomes" id="UP000521379">
    <property type="component" value="Unassembled WGS sequence"/>
</dbReference>
<feature type="compositionally biased region" description="Low complexity" evidence="1">
    <location>
        <begin position="39"/>
        <end position="62"/>
    </location>
</feature>
<accession>A0A846TTW0</accession>
<dbReference type="AlphaFoldDB" id="A0A846TTW0"/>
<dbReference type="Pfam" id="PF14561">
    <property type="entry name" value="TPR_20"/>
    <property type="match status" value="1"/>
</dbReference>
<dbReference type="Gene3D" id="3.40.30.10">
    <property type="entry name" value="Glutaredoxin"/>
    <property type="match status" value="1"/>
</dbReference>
<dbReference type="SUPFAM" id="SSF48452">
    <property type="entry name" value="TPR-like"/>
    <property type="match status" value="1"/>
</dbReference>
<dbReference type="Gene3D" id="1.25.40.10">
    <property type="entry name" value="Tetratricopeptide repeat domain"/>
    <property type="match status" value="1"/>
</dbReference>
<keyword evidence="3" id="KW-1185">Reference proteome</keyword>
<dbReference type="SUPFAM" id="SSF52833">
    <property type="entry name" value="Thioredoxin-like"/>
    <property type="match status" value="1"/>
</dbReference>
<sequence length="330" mass="34568">MPMSLNPQNLSHHSGQHPAQAAGDAQSVPASVRGAMDLGAGANSAPAAEASQSASAPSAGPGRFRRDIADPQQFQAVAELSSQVPVVLVLTAGYAPESGQFADQLAAQIDQLDGRMVLSGVDVEKVPEIAQALQAQSIPTVVALIGGRPVPIAQSAIPMDQVGPVLQELLSLAQQNGVSGQVEPTAEQSEPEPLPPLHQEAVDKLEAGDLDGAHAAYEQAIRENPGDTQAKLAMAQVELLQRVTVMDAQAVRDAAAASPDDLKAQLDVADLDLSGGHVEDAFRRLLNLVRRTAGEDRETVRKRLIDLFGVVGAEDPRVVAARSQLMRALF</sequence>
<gene>
    <name evidence="2" type="ORF">GTW58_04405</name>
</gene>
<protein>
    <submittedName>
        <fullName evidence="2">Tetratricopeptide repeat protein</fullName>
    </submittedName>
</protein>
<dbReference type="EMBL" id="JAAVUN010000005">
    <property type="protein sequence ID" value="NKE09194.1"/>
    <property type="molecule type" value="Genomic_DNA"/>
</dbReference>
<feature type="compositionally biased region" description="Polar residues" evidence="1">
    <location>
        <begin position="1"/>
        <end position="13"/>
    </location>
</feature>
<feature type="region of interest" description="Disordered" evidence="1">
    <location>
        <begin position="1"/>
        <end position="66"/>
    </location>
</feature>
<reference evidence="2 3" key="1">
    <citation type="submission" date="2020-02" db="EMBL/GenBank/DDBJ databases">
        <authorList>
            <person name="Sun Q."/>
        </authorList>
    </citation>
    <scope>NUCLEOTIDE SEQUENCE [LARGE SCALE GENOMIC DNA]</scope>
    <source>
        <strain evidence="2 3">YIM 13062</strain>
    </source>
</reference>
<proteinExistence type="predicted"/>
<evidence type="ECO:0000256" key="1">
    <source>
        <dbReference type="SAM" id="MobiDB-lite"/>
    </source>
</evidence>
<dbReference type="InterPro" id="IPR011990">
    <property type="entry name" value="TPR-like_helical_dom_sf"/>
</dbReference>
<name>A0A846TTW0_9MICC</name>
<dbReference type="InterPro" id="IPR036249">
    <property type="entry name" value="Thioredoxin-like_sf"/>
</dbReference>